<dbReference type="PANTHER" id="PTHR34388:SF1">
    <property type="entry name" value="DNA POLYMERASE III SUBUNIT DELTA"/>
    <property type="match status" value="1"/>
</dbReference>
<dbReference type="EC" id="2.7.7.7" evidence="1 9"/>
<keyword evidence="5" id="KW-0235">DNA replication</keyword>
<sequence>MKVKQEQLASRLKGEVQPAYLITGDEPLLSEESCDLLRSHFKQQGFTEREILHVESGFKWEYLLECANALSLFAERKIIELRLGSSKLNKQSSEILRQYLNSPSPDNVLLLVANKLDGASKKSAWFKAIDQKGVIVELWPIEPNQLPTWVRQRAAQIGLQLEDDAVSLLVDRIEGNLLAAKQELQKLLLLYPDKPVTADDVIDAVTDSSRYDIYGLTEAVLLGQADRSHKILQVLHQDGTEAAIVLWALVREIRALYNIQLGQSSGMSFDALCQREKIWGKRKPQLGRAAQRLRQSTLEKLLSDCGQVDRIIKGAERGDPWVSLASICFTLAGITLPIS</sequence>
<organism evidence="12 13">
    <name type="scientific">Pontibacterium sinense</name>
    <dbReference type="NCBI Taxonomy" id="2781979"/>
    <lineage>
        <taxon>Bacteria</taxon>
        <taxon>Pseudomonadati</taxon>
        <taxon>Pseudomonadota</taxon>
        <taxon>Gammaproteobacteria</taxon>
        <taxon>Oceanospirillales</taxon>
        <taxon>Oceanospirillaceae</taxon>
        <taxon>Pontibacterium</taxon>
    </lineage>
</organism>
<comment type="catalytic activity">
    <reaction evidence="8">
        <text>DNA(n) + a 2'-deoxyribonucleoside 5'-triphosphate = DNA(n+1) + diphosphate</text>
        <dbReference type="Rhea" id="RHEA:22508"/>
        <dbReference type="Rhea" id="RHEA-COMP:17339"/>
        <dbReference type="Rhea" id="RHEA-COMP:17340"/>
        <dbReference type="ChEBI" id="CHEBI:33019"/>
        <dbReference type="ChEBI" id="CHEBI:61560"/>
        <dbReference type="ChEBI" id="CHEBI:173112"/>
        <dbReference type="EC" id="2.7.7.7"/>
    </reaction>
</comment>
<comment type="caution">
    <text evidence="12">The sequence shown here is derived from an EMBL/GenBank/DDBJ whole genome shotgun (WGS) entry which is preliminary data.</text>
</comment>
<dbReference type="NCBIfam" id="TIGR01128">
    <property type="entry name" value="holA"/>
    <property type="match status" value="1"/>
</dbReference>
<evidence type="ECO:0000256" key="5">
    <source>
        <dbReference type="ARBA" id="ARBA00022705"/>
    </source>
</evidence>
<dbReference type="CDD" id="cd18138">
    <property type="entry name" value="HLD_clamp_pol_III_delta"/>
    <property type="match status" value="1"/>
</dbReference>
<dbReference type="EMBL" id="JADEYS010000001">
    <property type="protein sequence ID" value="MBE9396006.1"/>
    <property type="molecule type" value="Genomic_DNA"/>
</dbReference>
<dbReference type="Gene3D" id="1.10.8.60">
    <property type="match status" value="1"/>
</dbReference>
<dbReference type="Gene3D" id="1.20.272.10">
    <property type="match status" value="1"/>
</dbReference>
<dbReference type="GO" id="GO:0003677">
    <property type="term" value="F:DNA binding"/>
    <property type="evidence" value="ECO:0007669"/>
    <property type="project" value="InterPro"/>
</dbReference>
<evidence type="ECO:0000256" key="9">
    <source>
        <dbReference type="NCBIfam" id="TIGR01128"/>
    </source>
</evidence>
<dbReference type="PANTHER" id="PTHR34388">
    <property type="entry name" value="DNA POLYMERASE III SUBUNIT DELTA"/>
    <property type="match status" value="1"/>
</dbReference>
<evidence type="ECO:0000256" key="8">
    <source>
        <dbReference type="ARBA" id="ARBA00049244"/>
    </source>
</evidence>
<dbReference type="RefSeq" id="WP_193951551.1">
    <property type="nucleotide sequence ID" value="NZ_JADEYS010000001.1"/>
</dbReference>
<keyword evidence="4" id="KW-0548">Nucleotidyltransferase</keyword>
<dbReference type="InterPro" id="IPR027417">
    <property type="entry name" value="P-loop_NTPase"/>
</dbReference>
<dbReference type="SUPFAM" id="SSF52540">
    <property type="entry name" value="P-loop containing nucleoside triphosphate hydrolases"/>
    <property type="match status" value="1"/>
</dbReference>
<evidence type="ECO:0000313" key="12">
    <source>
        <dbReference type="EMBL" id="MBE9396006.1"/>
    </source>
</evidence>
<name>A0A8J7FAE1_9GAMM</name>
<proteinExistence type="inferred from homology"/>
<dbReference type="InterPro" id="IPR005790">
    <property type="entry name" value="DNA_polIII_delta"/>
</dbReference>
<accession>A0A8J7FAE1</accession>
<evidence type="ECO:0000259" key="10">
    <source>
        <dbReference type="Pfam" id="PF06144"/>
    </source>
</evidence>
<evidence type="ECO:0000256" key="1">
    <source>
        <dbReference type="ARBA" id="ARBA00012417"/>
    </source>
</evidence>
<evidence type="ECO:0000259" key="11">
    <source>
        <dbReference type="Pfam" id="PF14840"/>
    </source>
</evidence>
<dbReference type="GO" id="GO:0006261">
    <property type="term" value="P:DNA-templated DNA replication"/>
    <property type="evidence" value="ECO:0007669"/>
    <property type="project" value="TreeGrafter"/>
</dbReference>
<evidence type="ECO:0000256" key="3">
    <source>
        <dbReference type="ARBA" id="ARBA00022679"/>
    </source>
</evidence>
<dbReference type="Pfam" id="PF14840">
    <property type="entry name" value="DNA_pol3_delt_C"/>
    <property type="match status" value="1"/>
</dbReference>
<evidence type="ECO:0000256" key="6">
    <source>
        <dbReference type="ARBA" id="ARBA00022932"/>
    </source>
</evidence>
<protein>
    <recommendedName>
        <fullName evidence="2 9">DNA polymerase III subunit delta</fullName>
        <ecNumber evidence="1 9">2.7.7.7</ecNumber>
    </recommendedName>
</protein>
<feature type="domain" description="DNA polymerase III delta N-terminal" evidence="10">
    <location>
        <begin position="20"/>
        <end position="137"/>
    </location>
</feature>
<keyword evidence="13" id="KW-1185">Reference proteome</keyword>
<dbReference type="GO" id="GO:0009360">
    <property type="term" value="C:DNA polymerase III complex"/>
    <property type="evidence" value="ECO:0007669"/>
    <property type="project" value="UniProtKB-UniRule"/>
</dbReference>
<dbReference type="InterPro" id="IPR010372">
    <property type="entry name" value="DNA_pol3_delta_N"/>
</dbReference>
<feature type="domain" description="DNA polymerase III subunit delta C-terminal" evidence="11">
    <location>
        <begin position="218"/>
        <end position="336"/>
    </location>
</feature>
<gene>
    <name evidence="12" type="ORF">IOQ59_01890</name>
</gene>
<evidence type="ECO:0000256" key="2">
    <source>
        <dbReference type="ARBA" id="ARBA00017703"/>
    </source>
</evidence>
<reference evidence="12" key="1">
    <citation type="submission" date="2020-10" db="EMBL/GenBank/DDBJ databases">
        <title>Bacterium isolated from coastal waters sediment.</title>
        <authorList>
            <person name="Chen R.-J."/>
            <person name="Lu D.-C."/>
            <person name="Zhu K.-L."/>
            <person name="Du Z.-J."/>
        </authorList>
    </citation>
    <scope>NUCLEOTIDE SEQUENCE</scope>
    <source>
        <strain evidence="12">N1Y112</strain>
    </source>
</reference>
<dbReference type="InterPro" id="IPR008921">
    <property type="entry name" value="DNA_pol3_clamp-load_cplx_C"/>
</dbReference>
<comment type="similarity">
    <text evidence="7">Belongs to the DNA polymerase HolA subunit family.</text>
</comment>
<evidence type="ECO:0000256" key="7">
    <source>
        <dbReference type="ARBA" id="ARBA00034754"/>
    </source>
</evidence>
<dbReference type="GO" id="GO:0003887">
    <property type="term" value="F:DNA-directed DNA polymerase activity"/>
    <property type="evidence" value="ECO:0007669"/>
    <property type="project" value="UniProtKB-UniRule"/>
</dbReference>
<dbReference type="InterPro" id="IPR032780">
    <property type="entry name" value="DNA_pol3_delt_C"/>
</dbReference>
<dbReference type="Gene3D" id="3.40.50.300">
    <property type="entry name" value="P-loop containing nucleotide triphosphate hydrolases"/>
    <property type="match status" value="1"/>
</dbReference>
<dbReference type="Proteomes" id="UP000640333">
    <property type="component" value="Unassembled WGS sequence"/>
</dbReference>
<dbReference type="AlphaFoldDB" id="A0A8J7FAE1"/>
<keyword evidence="3" id="KW-0808">Transferase</keyword>
<evidence type="ECO:0000313" key="13">
    <source>
        <dbReference type="Proteomes" id="UP000640333"/>
    </source>
</evidence>
<evidence type="ECO:0000256" key="4">
    <source>
        <dbReference type="ARBA" id="ARBA00022695"/>
    </source>
</evidence>
<dbReference type="SUPFAM" id="SSF48019">
    <property type="entry name" value="post-AAA+ oligomerization domain-like"/>
    <property type="match status" value="1"/>
</dbReference>
<keyword evidence="6" id="KW-0239">DNA-directed DNA polymerase</keyword>
<dbReference type="Pfam" id="PF06144">
    <property type="entry name" value="DNA_pol3_delta"/>
    <property type="match status" value="1"/>
</dbReference>